<evidence type="ECO:0000256" key="1">
    <source>
        <dbReference type="ARBA" id="ARBA00009347"/>
    </source>
</evidence>
<evidence type="ECO:0000256" key="4">
    <source>
        <dbReference type="RuleBase" id="RU362125"/>
    </source>
</evidence>
<name>A0ABS4TTM1_9PSEU</name>
<dbReference type="SUPFAM" id="SSF56645">
    <property type="entry name" value="Acyl-CoA dehydrogenase NM domain-like"/>
    <property type="match status" value="1"/>
</dbReference>
<dbReference type="PANTHER" id="PTHR43884:SF12">
    <property type="entry name" value="ISOVALERYL-COA DEHYDROGENASE, MITOCHONDRIAL-RELATED"/>
    <property type="match status" value="1"/>
</dbReference>
<dbReference type="InterPro" id="IPR036250">
    <property type="entry name" value="AcylCo_DH-like_C"/>
</dbReference>
<dbReference type="Pfam" id="PF00441">
    <property type="entry name" value="Acyl-CoA_dh_1"/>
    <property type="match status" value="1"/>
</dbReference>
<dbReference type="EMBL" id="JAGINW010000001">
    <property type="protein sequence ID" value="MBP2327757.1"/>
    <property type="molecule type" value="Genomic_DNA"/>
</dbReference>
<keyword evidence="3 4" id="KW-0274">FAD</keyword>
<reference evidence="7 8" key="1">
    <citation type="submission" date="2021-03" db="EMBL/GenBank/DDBJ databases">
        <title>Sequencing the genomes of 1000 actinobacteria strains.</title>
        <authorList>
            <person name="Klenk H.-P."/>
        </authorList>
    </citation>
    <scope>NUCLEOTIDE SEQUENCE [LARGE SCALE GENOMIC DNA]</scope>
    <source>
        <strain evidence="7 8">DSM 46670</strain>
    </source>
</reference>
<evidence type="ECO:0000313" key="8">
    <source>
        <dbReference type="Proteomes" id="UP001519332"/>
    </source>
</evidence>
<sequence>MTLNTVAPSDDTQQPTLRAEAVAAASRFAPRARELRQHVIDHHEIHPELWSELCDRGWPGLLRSDGLAGMSLVLEAFAEQGILLWLPVLSSAVAHAIDKQGPDPARRWLEGVSAGTTLLGVAMTEPETGHNVFATRTQIRRDGDTFVVNGFKQVTSGLDIVDRVLVHGRAVGQDGTSSGYATVLVDPRAAGATATEVPMGNREGLRQFGLELRDVVVPAADLVGDVGSGMLVLWSFANVERVLTASICLGAARHCIEAAVDRARTRTIAGGLPIGTKQAISHPIARLHARYSAARSLLLDITAAFDAGDDGASFASNVNAVKVLASELAFDAADHTVQVFGAEAWDRRGPWMDLYLDARLSRSGPLSNEFALNFLAEHVLGLPAN</sequence>
<protein>
    <submittedName>
        <fullName evidence="7">Alkylation response protein AidB-like acyl-CoA dehydrogenase</fullName>
    </submittedName>
</protein>
<dbReference type="RefSeq" id="WP_209644782.1">
    <property type="nucleotide sequence ID" value="NZ_JAGINW010000001.1"/>
</dbReference>
<dbReference type="InterPro" id="IPR009100">
    <property type="entry name" value="AcylCoA_DH/oxidase_NM_dom_sf"/>
</dbReference>
<dbReference type="PANTHER" id="PTHR43884">
    <property type="entry name" value="ACYL-COA DEHYDROGENASE"/>
    <property type="match status" value="1"/>
</dbReference>
<dbReference type="Gene3D" id="1.20.140.10">
    <property type="entry name" value="Butyryl-CoA Dehydrogenase, subunit A, domain 3"/>
    <property type="match status" value="1"/>
</dbReference>
<accession>A0ABS4TTM1</accession>
<feature type="domain" description="Acyl-CoA dehydrogenase/oxidase C-terminal" evidence="5">
    <location>
        <begin position="227"/>
        <end position="379"/>
    </location>
</feature>
<comment type="similarity">
    <text evidence="1 4">Belongs to the acyl-CoA dehydrogenase family.</text>
</comment>
<keyword evidence="2 4" id="KW-0285">Flavoprotein</keyword>
<evidence type="ECO:0000259" key="5">
    <source>
        <dbReference type="Pfam" id="PF00441"/>
    </source>
</evidence>
<gene>
    <name evidence="7" type="ORF">JOF56_008142</name>
</gene>
<dbReference type="Pfam" id="PF02770">
    <property type="entry name" value="Acyl-CoA_dh_M"/>
    <property type="match status" value="1"/>
</dbReference>
<dbReference type="InterPro" id="IPR009075">
    <property type="entry name" value="AcylCo_DH/oxidase_C"/>
</dbReference>
<evidence type="ECO:0000256" key="3">
    <source>
        <dbReference type="ARBA" id="ARBA00022827"/>
    </source>
</evidence>
<dbReference type="Gene3D" id="2.40.110.10">
    <property type="entry name" value="Butyryl-CoA Dehydrogenase, subunit A, domain 2"/>
    <property type="match status" value="1"/>
</dbReference>
<proteinExistence type="inferred from homology"/>
<comment type="cofactor">
    <cofactor evidence="4">
        <name>FAD</name>
        <dbReference type="ChEBI" id="CHEBI:57692"/>
    </cofactor>
</comment>
<dbReference type="CDD" id="cd00567">
    <property type="entry name" value="ACAD"/>
    <property type="match status" value="1"/>
</dbReference>
<evidence type="ECO:0000313" key="7">
    <source>
        <dbReference type="EMBL" id="MBP2327757.1"/>
    </source>
</evidence>
<comment type="caution">
    <text evidence="7">The sequence shown here is derived from an EMBL/GenBank/DDBJ whole genome shotgun (WGS) entry which is preliminary data.</text>
</comment>
<keyword evidence="8" id="KW-1185">Reference proteome</keyword>
<feature type="domain" description="Acyl-CoA oxidase/dehydrogenase middle" evidence="6">
    <location>
        <begin position="121"/>
        <end position="202"/>
    </location>
</feature>
<evidence type="ECO:0000259" key="6">
    <source>
        <dbReference type="Pfam" id="PF02770"/>
    </source>
</evidence>
<keyword evidence="4" id="KW-0560">Oxidoreductase</keyword>
<dbReference type="InterPro" id="IPR006091">
    <property type="entry name" value="Acyl-CoA_Oxase/DH_mid-dom"/>
</dbReference>
<evidence type="ECO:0000256" key="2">
    <source>
        <dbReference type="ARBA" id="ARBA00022630"/>
    </source>
</evidence>
<dbReference type="InterPro" id="IPR046373">
    <property type="entry name" value="Acyl-CoA_Oxase/DH_mid-dom_sf"/>
</dbReference>
<dbReference type="Proteomes" id="UP001519332">
    <property type="component" value="Unassembled WGS sequence"/>
</dbReference>
<dbReference type="SUPFAM" id="SSF47203">
    <property type="entry name" value="Acyl-CoA dehydrogenase C-terminal domain-like"/>
    <property type="match status" value="1"/>
</dbReference>
<organism evidence="7 8">
    <name type="scientific">Kibdelosporangium banguiense</name>
    <dbReference type="NCBI Taxonomy" id="1365924"/>
    <lineage>
        <taxon>Bacteria</taxon>
        <taxon>Bacillati</taxon>
        <taxon>Actinomycetota</taxon>
        <taxon>Actinomycetes</taxon>
        <taxon>Pseudonocardiales</taxon>
        <taxon>Pseudonocardiaceae</taxon>
        <taxon>Kibdelosporangium</taxon>
    </lineage>
</organism>